<organism evidence="1">
    <name type="scientific">marine sediment metagenome</name>
    <dbReference type="NCBI Taxonomy" id="412755"/>
    <lineage>
        <taxon>unclassified sequences</taxon>
        <taxon>metagenomes</taxon>
        <taxon>ecological metagenomes</taxon>
    </lineage>
</organism>
<sequence length="82" mass="9162">MTTRYQSKHYEGVAKLIQRTNGCSIRYTAGQFADLFAADNPPFCRTCNVAHTIFYASEGMHDYDGGFNRAEFLAACGLKEGR</sequence>
<accession>A0A0F9PKX1</accession>
<dbReference type="AlphaFoldDB" id="A0A0F9PKX1"/>
<name>A0A0F9PKX1_9ZZZZ</name>
<gene>
    <name evidence="1" type="ORF">LCGC14_1203760</name>
</gene>
<comment type="caution">
    <text evidence="1">The sequence shown here is derived from an EMBL/GenBank/DDBJ whole genome shotgun (WGS) entry which is preliminary data.</text>
</comment>
<dbReference type="EMBL" id="LAZR01006210">
    <property type="protein sequence ID" value="KKM93912.1"/>
    <property type="molecule type" value="Genomic_DNA"/>
</dbReference>
<reference evidence="1" key="1">
    <citation type="journal article" date="2015" name="Nature">
        <title>Complex archaea that bridge the gap between prokaryotes and eukaryotes.</title>
        <authorList>
            <person name="Spang A."/>
            <person name="Saw J.H."/>
            <person name="Jorgensen S.L."/>
            <person name="Zaremba-Niedzwiedzka K."/>
            <person name="Martijn J."/>
            <person name="Lind A.E."/>
            <person name="van Eijk R."/>
            <person name="Schleper C."/>
            <person name="Guy L."/>
            <person name="Ettema T.J."/>
        </authorList>
    </citation>
    <scope>NUCLEOTIDE SEQUENCE</scope>
</reference>
<protein>
    <submittedName>
        <fullName evidence="1">Uncharacterized protein</fullName>
    </submittedName>
</protein>
<proteinExistence type="predicted"/>
<evidence type="ECO:0000313" key="1">
    <source>
        <dbReference type="EMBL" id="KKM93912.1"/>
    </source>
</evidence>